<accession>A0ACD3BDF4</accession>
<protein>
    <submittedName>
        <fullName evidence="1">Uncharacterized protein</fullName>
    </submittedName>
</protein>
<evidence type="ECO:0000313" key="2">
    <source>
        <dbReference type="Proteomes" id="UP000308600"/>
    </source>
</evidence>
<name>A0ACD3BDF4_9AGAR</name>
<keyword evidence="2" id="KW-1185">Reference proteome</keyword>
<gene>
    <name evidence="1" type="ORF">BDN72DRAFT_811874</name>
</gene>
<dbReference type="EMBL" id="ML208265">
    <property type="protein sequence ID" value="TFK75022.1"/>
    <property type="molecule type" value="Genomic_DNA"/>
</dbReference>
<evidence type="ECO:0000313" key="1">
    <source>
        <dbReference type="EMBL" id="TFK75022.1"/>
    </source>
</evidence>
<proteinExistence type="predicted"/>
<reference evidence="1 2" key="1">
    <citation type="journal article" date="2019" name="Nat. Ecol. Evol.">
        <title>Megaphylogeny resolves global patterns of mushroom evolution.</title>
        <authorList>
            <person name="Varga T."/>
            <person name="Krizsan K."/>
            <person name="Foldi C."/>
            <person name="Dima B."/>
            <person name="Sanchez-Garcia M."/>
            <person name="Sanchez-Ramirez S."/>
            <person name="Szollosi G.J."/>
            <person name="Szarkandi J.G."/>
            <person name="Papp V."/>
            <person name="Albert L."/>
            <person name="Andreopoulos W."/>
            <person name="Angelini C."/>
            <person name="Antonin V."/>
            <person name="Barry K.W."/>
            <person name="Bougher N.L."/>
            <person name="Buchanan P."/>
            <person name="Buyck B."/>
            <person name="Bense V."/>
            <person name="Catcheside P."/>
            <person name="Chovatia M."/>
            <person name="Cooper J."/>
            <person name="Damon W."/>
            <person name="Desjardin D."/>
            <person name="Finy P."/>
            <person name="Geml J."/>
            <person name="Haridas S."/>
            <person name="Hughes K."/>
            <person name="Justo A."/>
            <person name="Karasinski D."/>
            <person name="Kautmanova I."/>
            <person name="Kiss B."/>
            <person name="Kocsube S."/>
            <person name="Kotiranta H."/>
            <person name="LaButti K.M."/>
            <person name="Lechner B.E."/>
            <person name="Liimatainen K."/>
            <person name="Lipzen A."/>
            <person name="Lukacs Z."/>
            <person name="Mihaltcheva S."/>
            <person name="Morgado L.N."/>
            <person name="Niskanen T."/>
            <person name="Noordeloos M.E."/>
            <person name="Ohm R.A."/>
            <person name="Ortiz-Santana B."/>
            <person name="Ovrebo C."/>
            <person name="Racz N."/>
            <person name="Riley R."/>
            <person name="Savchenko A."/>
            <person name="Shiryaev A."/>
            <person name="Soop K."/>
            <person name="Spirin V."/>
            <person name="Szebenyi C."/>
            <person name="Tomsovsky M."/>
            <person name="Tulloss R.E."/>
            <person name="Uehling J."/>
            <person name="Grigoriev I.V."/>
            <person name="Vagvolgyi C."/>
            <person name="Papp T."/>
            <person name="Martin F.M."/>
            <person name="Miettinen O."/>
            <person name="Hibbett D.S."/>
            <person name="Nagy L.G."/>
        </authorList>
    </citation>
    <scope>NUCLEOTIDE SEQUENCE [LARGE SCALE GENOMIC DNA]</scope>
    <source>
        <strain evidence="1 2">NL-1719</strain>
    </source>
</reference>
<organism evidence="1 2">
    <name type="scientific">Pluteus cervinus</name>
    <dbReference type="NCBI Taxonomy" id="181527"/>
    <lineage>
        <taxon>Eukaryota</taxon>
        <taxon>Fungi</taxon>
        <taxon>Dikarya</taxon>
        <taxon>Basidiomycota</taxon>
        <taxon>Agaricomycotina</taxon>
        <taxon>Agaricomycetes</taxon>
        <taxon>Agaricomycetidae</taxon>
        <taxon>Agaricales</taxon>
        <taxon>Pluteineae</taxon>
        <taxon>Pluteaceae</taxon>
        <taxon>Pluteus</taxon>
    </lineage>
</organism>
<sequence>MGFLKRIFSLGGKKNKKNRQPDAQQPVPRLNPVDEEDHEIVAGRLLRSSSTRFAVVAEVDYNSLPPLPHPINNVLLSPAASTASLASTTISQRGTYSVTLHERQQHTRTEFPLANRHYDEPVTPPSRRSLAPAKGKDTGHALGLRSDPSVASLLDLYDEHGRLPARAFTNSPPSPPRAERPQVQRNGSTLRQLLGNPPSLSSRGGCSALEGDISWAERFLGEADSVYSDTSAGLNTPLTSNPHLPHNPNDITVSTDHSLSTMDNPAISSMEVELSMASELASTVDIKPAPVPVREVNSKTPRRASQVFEFLTERKRAQSIPPPQPASAFSSPSSRGSLDAPRSHFSPDSSFASSEHHTKLPALHIPSACDTPKPAPTRQPARAMVASPSQIPVLHRALPKEPVDETFLAKMYEERALIPSQAPDAPRPREVRVIMTDPTTVIVTAPTPSTTLDAISPSRIPKGPRIPTRKRSSQRMRPSGGERSRSTSNKARDNSCDSLTPGPAHHKGHHRRASSQKSTSSSVAESEVLVMTQPKDKPSRSRKRESRSILSELDKENNMALKAHTILPSTPLRANSNSSNTRSRMSVGPDTFRPPSGMMPSPASSSELSPIAQEIMTNLRHQRHKSRDVERRRSTPHNENVTRIPRI</sequence>
<dbReference type="Proteomes" id="UP000308600">
    <property type="component" value="Unassembled WGS sequence"/>
</dbReference>